<accession>A0A9D1CFN4</accession>
<evidence type="ECO:0000256" key="15">
    <source>
        <dbReference type="ARBA" id="ARBA00031446"/>
    </source>
</evidence>
<organism evidence="18 19">
    <name type="scientific">Aquifex aeolicus</name>
    <dbReference type="NCBI Taxonomy" id="63363"/>
    <lineage>
        <taxon>Bacteria</taxon>
        <taxon>Pseudomonadati</taxon>
        <taxon>Aquificota</taxon>
        <taxon>Aquificia</taxon>
        <taxon>Aquificales</taxon>
        <taxon>Aquificaceae</taxon>
        <taxon>Aquifex</taxon>
    </lineage>
</organism>
<evidence type="ECO:0000256" key="3">
    <source>
        <dbReference type="ARBA" id="ARBA00008207"/>
    </source>
</evidence>
<name>A0A9D1CFN4_AQUAO</name>
<protein>
    <recommendedName>
        <fullName evidence="5 17">Epoxyqueuosine reductase QueH</fullName>
        <ecNumber evidence="4 17">1.17.99.6</ecNumber>
    </recommendedName>
    <alternativeName>
        <fullName evidence="15 17">Queuosine biosynthesis protein QueH</fullName>
    </alternativeName>
</protein>
<dbReference type="GO" id="GO:0052693">
    <property type="term" value="F:epoxyqueuosine reductase activity"/>
    <property type="evidence" value="ECO:0007669"/>
    <property type="project" value="UniProtKB-UniRule"/>
</dbReference>
<feature type="binding site" evidence="17">
    <location>
        <position position="7"/>
    </location>
    <ligand>
        <name>[4Fe-4S] cluster</name>
        <dbReference type="ChEBI" id="CHEBI:49883"/>
    </ligand>
</feature>
<dbReference type="Proteomes" id="UP000606463">
    <property type="component" value="Unassembled WGS sequence"/>
</dbReference>
<keyword evidence="11 17" id="KW-0408">Iron</keyword>
<feature type="binding site" evidence="17">
    <location>
        <position position="90"/>
    </location>
    <ligand>
        <name>[4Fe-4S] cluster</name>
        <dbReference type="ChEBI" id="CHEBI:49883"/>
    </ligand>
</feature>
<keyword evidence="10 17" id="KW-0560">Oxidoreductase</keyword>
<comment type="pathway">
    <text evidence="2 17">tRNA modification; tRNA-queuosine biosynthesis.</text>
</comment>
<comment type="similarity">
    <text evidence="3 17">Belongs to the QueH family.</text>
</comment>
<keyword evidence="8 17" id="KW-0479">Metal-binding</keyword>
<dbReference type="PANTHER" id="PTHR36701:SF1">
    <property type="entry name" value="EPOXYQUEUOSINE REDUCTASE QUEH"/>
    <property type="match status" value="1"/>
</dbReference>
<reference evidence="18" key="1">
    <citation type="journal article" date="2020" name="ISME J.">
        <title>Gammaproteobacteria mediating utilization of methyl-, sulfur- and petroleum organic compounds in deep ocean hydrothermal plumes.</title>
        <authorList>
            <person name="Zhou Z."/>
            <person name="Liu Y."/>
            <person name="Pan J."/>
            <person name="Cron B.R."/>
            <person name="Toner B.M."/>
            <person name="Anantharaman K."/>
            <person name="Breier J.A."/>
            <person name="Dick G.J."/>
            <person name="Li M."/>
        </authorList>
    </citation>
    <scope>NUCLEOTIDE SEQUENCE</scope>
    <source>
        <strain evidence="18">SZUA-1501</strain>
    </source>
</reference>
<evidence type="ECO:0000256" key="12">
    <source>
        <dbReference type="ARBA" id="ARBA00023014"/>
    </source>
</evidence>
<keyword evidence="6 17" id="KW-0004">4Fe-4S</keyword>
<evidence type="ECO:0000313" key="19">
    <source>
        <dbReference type="Proteomes" id="UP000606463"/>
    </source>
</evidence>
<gene>
    <name evidence="17" type="primary">queH</name>
    <name evidence="18" type="ORF">EYH37_04590</name>
</gene>
<comment type="caution">
    <text evidence="18">The sequence shown here is derived from an EMBL/GenBank/DDBJ whole genome shotgun (WGS) entry which is preliminary data.</text>
</comment>
<comment type="function">
    <text evidence="1 17">Catalyzes the conversion of epoxyqueuosine (oQ) to queuosine (Q), which is a hypermodified base found in the wobble positions of tRNA(Asp), tRNA(Asn), tRNA(His) and tRNA(Tyr).</text>
</comment>
<evidence type="ECO:0000256" key="17">
    <source>
        <dbReference type="HAMAP-Rule" id="MF_02089"/>
    </source>
</evidence>
<evidence type="ECO:0000256" key="11">
    <source>
        <dbReference type="ARBA" id="ARBA00023004"/>
    </source>
</evidence>
<proteinExistence type="inferred from homology"/>
<keyword evidence="14 17" id="KW-0676">Redox-active center</keyword>
<dbReference type="PANTHER" id="PTHR36701">
    <property type="entry name" value="EPOXYQUEUOSINE REDUCTASE QUEH"/>
    <property type="match status" value="1"/>
</dbReference>
<keyword evidence="12 17" id="KW-0411">Iron-sulfur</keyword>
<dbReference type="GO" id="GO:0008616">
    <property type="term" value="P:tRNA queuosine(34) biosynthetic process"/>
    <property type="evidence" value="ECO:0007669"/>
    <property type="project" value="UniProtKB-UniRule"/>
</dbReference>
<dbReference type="InterPro" id="IPR003828">
    <property type="entry name" value="QueH"/>
</dbReference>
<evidence type="ECO:0000313" key="18">
    <source>
        <dbReference type="EMBL" id="HIP98621.1"/>
    </source>
</evidence>
<keyword evidence="7 17" id="KW-0819">tRNA processing</keyword>
<dbReference type="HAMAP" id="MF_02089">
    <property type="entry name" value="QueH"/>
    <property type="match status" value="1"/>
</dbReference>
<evidence type="ECO:0000256" key="16">
    <source>
        <dbReference type="ARBA" id="ARBA00047415"/>
    </source>
</evidence>
<comment type="catalytic activity">
    <reaction evidence="16 17">
        <text>epoxyqueuosine(34) in tRNA + AH2 = queuosine(34) in tRNA + A + H2O</text>
        <dbReference type="Rhea" id="RHEA:32159"/>
        <dbReference type="Rhea" id="RHEA-COMP:18571"/>
        <dbReference type="Rhea" id="RHEA-COMP:18582"/>
        <dbReference type="ChEBI" id="CHEBI:13193"/>
        <dbReference type="ChEBI" id="CHEBI:15377"/>
        <dbReference type="ChEBI" id="CHEBI:17499"/>
        <dbReference type="ChEBI" id="CHEBI:194431"/>
        <dbReference type="ChEBI" id="CHEBI:194443"/>
        <dbReference type="EC" id="1.17.99.6"/>
    </reaction>
</comment>
<evidence type="ECO:0000256" key="4">
    <source>
        <dbReference type="ARBA" id="ARBA00012622"/>
    </source>
</evidence>
<feature type="disulfide bond" description="Redox-active" evidence="17">
    <location>
        <begin position="169"/>
        <end position="171"/>
    </location>
</feature>
<evidence type="ECO:0000256" key="10">
    <source>
        <dbReference type="ARBA" id="ARBA00023002"/>
    </source>
</evidence>
<feature type="binding site" evidence="17">
    <location>
        <position position="6"/>
    </location>
    <ligand>
        <name>[4Fe-4S] cluster</name>
        <dbReference type="ChEBI" id="CHEBI:49883"/>
    </ligand>
</feature>
<dbReference type="AlphaFoldDB" id="A0A9D1CFN4"/>
<dbReference type="EC" id="1.17.99.6" evidence="4 17"/>
<keyword evidence="13 17" id="KW-1015">Disulfide bond</keyword>
<dbReference type="GO" id="GO:0046872">
    <property type="term" value="F:metal ion binding"/>
    <property type="evidence" value="ECO:0007669"/>
    <property type="project" value="UniProtKB-KW"/>
</dbReference>
<evidence type="ECO:0000256" key="13">
    <source>
        <dbReference type="ARBA" id="ARBA00023157"/>
    </source>
</evidence>
<keyword evidence="9 17" id="KW-0671">Queuosine biosynthesis</keyword>
<sequence>MLVHICCAVDAIYFLKRLREDFPNAEIIGFFYDPNIHPYEEYLLRLKESERACQILGIKFIEGDYNLYGWLKKVKGYEHYPEKGARCTLCFEDRLEVSVKKAKELSCSAFTTTLLMSPKKSQEQLKKVGKKLANTYGVEFIFRDYRKGGGVQEMNQLVRELQIWRQDYCGCLFALVQQKGEKAFLDLTGFFGRLPGTKEEHIFIRQLKTLANLKDLPTLEEEFLFLGWFPLRGKLEIAKTGEVIPSLIKPFSAPIKGVAKGIVTLKIGNKLYLNKQNVVIELTERLMGYPIESPNLSNPTFVVEKKYEKLLLENKLSATLEVRVEFAKSRNLIVGDIEHSQRLVLIPADTTFGGEGLTLREAEGILDQLSEEIRGGKTAIAVLGAQSYSLGWKYLKELHPQVEEKAIVYHGKG</sequence>
<evidence type="ECO:0000256" key="9">
    <source>
        <dbReference type="ARBA" id="ARBA00022785"/>
    </source>
</evidence>
<dbReference type="GO" id="GO:0051539">
    <property type="term" value="F:4 iron, 4 sulfur cluster binding"/>
    <property type="evidence" value="ECO:0007669"/>
    <property type="project" value="UniProtKB-UniRule"/>
</dbReference>
<dbReference type="Pfam" id="PF02677">
    <property type="entry name" value="QueH"/>
    <property type="match status" value="1"/>
</dbReference>
<evidence type="ECO:0000256" key="14">
    <source>
        <dbReference type="ARBA" id="ARBA00023284"/>
    </source>
</evidence>
<evidence type="ECO:0000256" key="8">
    <source>
        <dbReference type="ARBA" id="ARBA00022723"/>
    </source>
</evidence>
<dbReference type="EMBL" id="DQVE01000048">
    <property type="protein sequence ID" value="HIP98621.1"/>
    <property type="molecule type" value="Genomic_DNA"/>
</dbReference>
<evidence type="ECO:0000256" key="5">
    <source>
        <dbReference type="ARBA" id="ARBA00016895"/>
    </source>
</evidence>
<feature type="binding site" evidence="17">
    <location>
        <position position="87"/>
    </location>
    <ligand>
        <name>[4Fe-4S] cluster</name>
        <dbReference type="ChEBI" id="CHEBI:49883"/>
    </ligand>
</feature>
<evidence type="ECO:0000256" key="6">
    <source>
        <dbReference type="ARBA" id="ARBA00022485"/>
    </source>
</evidence>
<evidence type="ECO:0000256" key="1">
    <source>
        <dbReference type="ARBA" id="ARBA00002268"/>
    </source>
</evidence>
<evidence type="ECO:0000256" key="2">
    <source>
        <dbReference type="ARBA" id="ARBA00004691"/>
    </source>
</evidence>
<evidence type="ECO:0000256" key="7">
    <source>
        <dbReference type="ARBA" id="ARBA00022694"/>
    </source>
</evidence>